<dbReference type="NCBIfam" id="TIGR00254">
    <property type="entry name" value="GGDEF"/>
    <property type="match status" value="1"/>
</dbReference>
<dbReference type="EC" id="2.7.7.65" evidence="3"/>
<dbReference type="InterPro" id="IPR000160">
    <property type="entry name" value="GGDEF_dom"/>
</dbReference>
<name>A0ABT6WC00_9ACTN</name>
<evidence type="ECO:0000256" key="1">
    <source>
        <dbReference type="SAM" id="Phobius"/>
    </source>
</evidence>
<dbReference type="InterPro" id="IPR031621">
    <property type="entry name" value="HisKA_7TM"/>
</dbReference>
<gene>
    <name evidence="3" type="ORF">QLQ12_01435</name>
</gene>
<feature type="transmembrane region" description="Helical" evidence="1">
    <location>
        <begin position="168"/>
        <end position="186"/>
    </location>
</feature>
<feature type="transmembrane region" description="Helical" evidence="1">
    <location>
        <begin position="54"/>
        <end position="79"/>
    </location>
</feature>
<dbReference type="CDD" id="cd01949">
    <property type="entry name" value="GGDEF"/>
    <property type="match status" value="1"/>
</dbReference>
<keyword evidence="1" id="KW-0472">Membrane</keyword>
<dbReference type="PROSITE" id="PS50887">
    <property type="entry name" value="GGDEF"/>
    <property type="match status" value="1"/>
</dbReference>
<evidence type="ECO:0000313" key="3">
    <source>
        <dbReference type="EMBL" id="MDI6097272.1"/>
    </source>
</evidence>
<dbReference type="Gene3D" id="3.30.70.270">
    <property type="match status" value="1"/>
</dbReference>
<dbReference type="InterPro" id="IPR029787">
    <property type="entry name" value="Nucleotide_cyclase"/>
</dbReference>
<dbReference type="RefSeq" id="WP_282756583.1">
    <property type="nucleotide sequence ID" value="NZ_JASCTH010000001.1"/>
</dbReference>
<feature type="transmembrane region" description="Helical" evidence="1">
    <location>
        <begin position="91"/>
        <end position="112"/>
    </location>
</feature>
<keyword evidence="4" id="KW-1185">Reference proteome</keyword>
<proteinExistence type="predicted"/>
<evidence type="ECO:0000259" key="2">
    <source>
        <dbReference type="PROSITE" id="PS50887"/>
    </source>
</evidence>
<keyword evidence="3" id="KW-0548">Nucleotidyltransferase</keyword>
<accession>A0ABT6WC00</accession>
<dbReference type="PANTHER" id="PTHR45138:SF9">
    <property type="entry name" value="DIGUANYLATE CYCLASE DGCM-RELATED"/>
    <property type="match status" value="1"/>
</dbReference>
<sequence>MFALSTLVAAAATAASWRRRHSGVAVRVLVVACGGTLLWSAADLCGLLSDDPALIVLFKAAIFPGVCAAVAGLYCFCSAVIDRRWKPSRRLVALLAVEPVLVVAAVVTNPWHHQFVLAEVRPGPAGLPATTFGPLFWVHVAYSNVLVITTLARLIAARRHASHTHRRVLDLVLAVVLPAPIVNILVNVAPVPVVDPTPVLFSFSTALLLWGLARRVFVDLVPVARQWVLDTIDDAVIVVDVTGRVIDLNRTADRLARRLIAGLPKTLVGLPVNTFPGVQRLGDIGPENDVVDALGSGIDLNVRVSVLDDPQAGHLGWTFVVRDSTEANRRQRASDRQRDELERVNTQLRSQLHTIELLRADLAEQALRDPLTGLHNRRFLMTAMRQAMDGGRPPFALAILDIDHFKNINDTYGHHVGDEVLCHVGRLLTEDIGDDIVARYGGEEFVMVFFDAEPHSAGQRVDALRQQLANTPVAVGDACFSVTFSAGLADSSGEQDPGALLAAADAALYTAKRRGRNRVEVAKKIVAA</sequence>
<dbReference type="Proteomes" id="UP001241758">
    <property type="component" value="Unassembled WGS sequence"/>
</dbReference>
<reference evidence="3 4" key="1">
    <citation type="submission" date="2023-05" db="EMBL/GenBank/DDBJ databases">
        <title>Actinoplanes sp. NEAU-A12 genome sequencing.</title>
        <authorList>
            <person name="Wang Z.-S."/>
        </authorList>
    </citation>
    <scope>NUCLEOTIDE SEQUENCE [LARGE SCALE GENOMIC DNA]</scope>
    <source>
        <strain evidence="3 4">NEAU-A12</strain>
    </source>
</reference>
<dbReference type="PANTHER" id="PTHR45138">
    <property type="entry name" value="REGULATORY COMPONENTS OF SENSORY TRANSDUCTION SYSTEM"/>
    <property type="match status" value="1"/>
</dbReference>
<dbReference type="InterPro" id="IPR050469">
    <property type="entry name" value="Diguanylate_Cyclase"/>
</dbReference>
<keyword evidence="3" id="KW-0808">Transferase</keyword>
<dbReference type="InterPro" id="IPR043128">
    <property type="entry name" value="Rev_trsase/Diguanyl_cyclase"/>
</dbReference>
<dbReference type="Pfam" id="PF16927">
    <property type="entry name" value="HisKA_7TM"/>
    <property type="match status" value="1"/>
</dbReference>
<feature type="domain" description="GGDEF" evidence="2">
    <location>
        <begin position="393"/>
        <end position="524"/>
    </location>
</feature>
<protein>
    <submittedName>
        <fullName evidence="3">Diguanylate cyclase</fullName>
        <ecNumber evidence="3">2.7.7.65</ecNumber>
    </submittedName>
</protein>
<feature type="transmembrane region" description="Helical" evidence="1">
    <location>
        <begin position="24"/>
        <end position="42"/>
    </location>
</feature>
<keyword evidence="1" id="KW-0812">Transmembrane</keyword>
<organism evidence="3 4">
    <name type="scientific">Actinoplanes sandaracinus</name>
    <dbReference type="NCBI Taxonomy" id="3045177"/>
    <lineage>
        <taxon>Bacteria</taxon>
        <taxon>Bacillati</taxon>
        <taxon>Actinomycetota</taxon>
        <taxon>Actinomycetes</taxon>
        <taxon>Micromonosporales</taxon>
        <taxon>Micromonosporaceae</taxon>
        <taxon>Actinoplanes</taxon>
    </lineage>
</organism>
<keyword evidence="1" id="KW-1133">Transmembrane helix</keyword>
<dbReference type="EMBL" id="JASCTH010000001">
    <property type="protein sequence ID" value="MDI6097272.1"/>
    <property type="molecule type" value="Genomic_DNA"/>
</dbReference>
<evidence type="ECO:0000313" key="4">
    <source>
        <dbReference type="Proteomes" id="UP001241758"/>
    </source>
</evidence>
<dbReference type="SMART" id="SM00267">
    <property type="entry name" value="GGDEF"/>
    <property type="match status" value="1"/>
</dbReference>
<dbReference type="Pfam" id="PF00990">
    <property type="entry name" value="GGDEF"/>
    <property type="match status" value="1"/>
</dbReference>
<dbReference type="GO" id="GO:0052621">
    <property type="term" value="F:diguanylate cyclase activity"/>
    <property type="evidence" value="ECO:0007669"/>
    <property type="project" value="UniProtKB-EC"/>
</dbReference>
<feature type="transmembrane region" description="Helical" evidence="1">
    <location>
        <begin position="132"/>
        <end position="156"/>
    </location>
</feature>
<comment type="caution">
    <text evidence="3">The sequence shown here is derived from an EMBL/GenBank/DDBJ whole genome shotgun (WGS) entry which is preliminary data.</text>
</comment>
<dbReference type="SUPFAM" id="SSF55073">
    <property type="entry name" value="Nucleotide cyclase"/>
    <property type="match status" value="1"/>
</dbReference>